<evidence type="ECO:0000256" key="1">
    <source>
        <dbReference type="SAM" id="MobiDB-lite"/>
    </source>
</evidence>
<proteinExistence type="predicted"/>
<dbReference type="Proteomes" id="UP000886469">
    <property type="component" value="Unassembled WGS sequence"/>
</dbReference>
<feature type="region of interest" description="Disordered" evidence="1">
    <location>
        <begin position="24"/>
        <end position="63"/>
    </location>
</feature>
<name>A0ABX1TCE3_9PROT</name>
<accession>A0ABX1TCE3</accession>
<organism evidence="2 3">
    <name type="scientific">Candidatus Accumulibacter contiguus</name>
    <dbReference type="NCBI Taxonomy" id="2954381"/>
    <lineage>
        <taxon>Bacteria</taxon>
        <taxon>Pseudomonadati</taxon>
        <taxon>Pseudomonadota</taxon>
        <taxon>Betaproteobacteria</taxon>
        <taxon>Candidatus Accumulibacter</taxon>
    </lineage>
</organism>
<dbReference type="RefSeq" id="WP_248595033.1">
    <property type="nucleotide sequence ID" value="NZ_JAZKUC010000003.1"/>
</dbReference>
<gene>
    <name evidence="2" type="ORF">E4Q08_20000</name>
</gene>
<keyword evidence="3" id="KW-1185">Reference proteome</keyword>
<evidence type="ECO:0008006" key="4">
    <source>
        <dbReference type="Google" id="ProtNLM"/>
    </source>
</evidence>
<evidence type="ECO:0000313" key="3">
    <source>
        <dbReference type="Proteomes" id="UP000886469"/>
    </source>
</evidence>
<sequence length="63" mass="6280">MWQPLALALLATLVLGACGTKGSLTYPPLPAKPTTAATTKPAASTASDATTAKDSNTPAEPAR</sequence>
<dbReference type="EMBL" id="SPMX01000073">
    <property type="protein sequence ID" value="NMQ07360.1"/>
    <property type="molecule type" value="Genomic_DNA"/>
</dbReference>
<protein>
    <recommendedName>
        <fullName evidence="4">Lipoprotein</fullName>
    </recommendedName>
</protein>
<comment type="caution">
    <text evidence="2">The sequence shown here is derived from an EMBL/GenBank/DDBJ whole genome shotgun (WGS) entry which is preliminary data.</text>
</comment>
<evidence type="ECO:0000313" key="2">
    <source>
        <dbReference type="EMBL" id="NMQ07360.1"/>
    </source>
</evidence>
<feature type="compositionally biased region" description="Low complexity" evidence="1">
    <location>
        <begin position="32"/>
        <end position="55"/>
    </location>
</feature>
<reference evidence="2" key="1">
    <citation type="submission" date="2019-03" db="EMBL/GenBank/DDBJ databases">
        <title>Metabolic reconstructions from genomes of highly enriched 'Candidatus Accumulibacter' and 'Candidatus Competibacter' bioreactor populations.</title>
        <authorList>
            <person name="Annavajhala M.K."/>
            <person name="Welles L."/>
            <person name="Abbas B."/>
            <person name="Sorokin D."/>
            <person name="Park H."/>
            <person name="Van Loosdrecht M."/>
            <person name="Chandran K."/>
        </authorList>
    </citation>
    <scope>NUCLEOTIDE SEQUENCE</scope>
    <source>
        <strain evidence="2">SBR_L</strain>
    </source>
</reference>